<sequence>MGGSFARHTKIWPLDDVDIYFPLDGHGLWYYQGGSVAPYTVISDGILSHNPLLNFRWTEGEYISSRKLITEFAKVLERHYPSATKV</sequence>
<comment type="caution">
    <text evidence="1">The sequence shown here is derived from an EMBL/GenBank/DDBJ whole genome shotgun (WGS) entry which is preliminary data.</text>
</comment>
<evidence type="ECO:0000313" key="1">
    <source>
        <dbReference type="EMBL" id="GAI47638.1"/>
    </source>
</evidence>
<protein>
    <submittedName>
        <fullName evidence="1">Uncharacterized protein</fullName>
    </submittedName>
</protein>
<organism evidence="1">
    <name type="scientific">marine sediment metagenome</name>
    <dbReference type="NCBI Taxonomy" id="412755"/>
    <lineage>
        <taxon>unclassified sequences</taxon>
        <taxon>metagenomes</taxon>
        <taxon>ecological metagenomes</taxon>
    </lineage>
</organism>
<reference evidence="1" key="1">
    <citation type="journal article" date="2014" name="Front. Microbiol.">
        <title>High frequency of phylogenetically diverse reductive dehalogenase-homologous genes in deep subseafloor sedimentary metagenomes.</title>
        <authorList>
            <person name="Kawai M."/>
            <person name="Futagami T."/>
            <person name="Toyoda A."/>
            <person name="Takaki Y."/>
            <person name="Nishi S."/>
            <person name="Hori S."/>
            <person name="Arai W."/>
            <person name="Tsubouchi T."/>
            <person name="Morono Y."/>
            <person name="Uchiyama I."/>
            <person name="Ito T."/>
            <person name="Fujiyama A."/>
            <person name="Inagaki F."/>
            <person name="Takami H."/>
        </authorList>
    </citation>
    <scope>NUCLEOTIDE SEQUENCE</scope>
    <source>
        <strain evidence="1">Expedition CK06-06</strain>
    </source>
</reference>
<dbReference type="EMBL" id="BARV01041061">
    <property type="protein sequence ID" value="GAI47638.1"/>
    <property type="molecule type" value="Genomic_DNA"/>
</dbReference>
<gene>
    <name evidence="1" type="ORF">S06H3_62327</name>
</gene>
<proteinExistence type="predicted"/>
<name>X1NVK4_9ZZZZ</name>
<accession>X1NVK4</accession>
<feature type="non-terminal residue" evidence="1">
    <location>
        <position position="86"/>
    </location>
</feature>
<dbReference type="AlphaFoldDB" id="X1NVK4"/>